<evidence type="ECO:0000313" key="1">
    <source>
        <dbReference type="EMBL" id="SFT87093.1"/>
    </source>
</evidence>
<dbReference type="EMBL" id="FPBA01000014">
    <property type="protein sequence ID" value="SFT87093.1"/>
    <property type="molecule type" value="Genomic_DNA"/>
</dbReference>
<sequence>MTFAHEHLIRFRQQELIREAQQARVVRCLRPARPWRRPRRCPCP</sequence>
<accession>A0A1I7BIW2</accession>
<dbReference type="RefSeq" id="WP_281246751.1">
    <property type="nucleotide sequence ID" value="NZ_FPBA01000014.1"/>
</dbReference>
<keyword evidence="2" id="KW-1185">Reference proteome</keyword>
<dbReference type="Proteomes" id="UP000199546">
    <property type="component" value="Unassembled WGS sequence"/>
</dbReference>
<dbReference type="STRING" id="1296565.SAMN05660657_03621"/>
<dbReference type="AlphaFoldDB" id="A0A1I7BIW2"/>
<proteinExistence type="predicted"/>
<protein>
    <submittedName>
        <fullName evidence="1">Uncharacterized protein</fullName>
    </submittedName>
</protein>
<organism evidence="1 2">
    <name type="scientific">Geodermatophilus amargosae</name>
    <dbReference type="NCBI Taxonomy" id="1296565"/>
    <lineage>
        <taxon>Bacteria</taxon>
        <taxon>Bacillati</taxon>
        <taxon>Actinomycetota</taxon>
        <taxon>Actinomycetes</taxon>
        <taxon>Geodermatophilales</taxon>
        <taxon>Geodermatophilaceae</taxon>
        <taxon>Geodermatophilus</taxon>
    </lineage>
</organism>
<evidence type="ECO:0000313" key="2">
    <source>
        <dbReference type="Proteomes" id="UP000199546"/>
    </source>
</evidence>
<gene>
    <name evidence="1" type="ORF">SAMN05660657_03621</name>
</gene>
<reference evidence="2" key="1">
    <citation type="submission" date="2016-10" db="EMBL/GenBank/DDBJ databases">
        <authorList>
            <person name="Varghese N."/>
            <person name="Submissions S."/>
        </authorList>
    </citation>
    <scope>NUCLEOTIDE SEQUENCE [LARGE SCALE GENOMIC DNA]</scope>
    <source>
        <strain evidence="2">DSM 46136</strain>
    </source>
</reference>
<name>A0A1I7BIW2_9ACTN</name>